<evidence type="ECO:0000256" key="5">
    <source>
        <dbReference type="ARBA" id="ARBA00022490"/>
    </source>
</evidence>
<evidence type="ECO:0000256" key="7">
    <source>
        <dbReference type="ARBA" id="ARBA00023002"/>
    </source>
</evidence>
<evidence type="ECO:0000313" key="10">
    <source>
        <dbReference type="Proteomes" id="UP000645828"/>
    </source>
</evidence>
<comment type="caution">
    <text evidence="9">The sequence shown here is derived from an EMBL/GenBank/DDBJ whole genome shotgun (WGS) entry which is preliminary data.</text>
</comment>
<dbReference type="EMBL" id="CAJHUB010000764">
    <property type="protein sequence ID" value="CAD7687754.1"/>
    <property type="molecule type" value="Genomic_DNA"/>
</dbReference>
<evidence type="ECO:0000256" key="6">
    <source>
        <dbReference type="ARBA" id="ARBA00022857"/>
    </source>
</evidence>
<dbReference type="GO" id="GO:0005737">
    <property type="term" value="C:cytoplasm"/>
    <property type="evidence" value="ECO:0007669"/>
    <property type="project" value="UniProtKB-SubCell"/>
</dbReference>
<reference evidence="9" key="1">
    <citation type="submission" date="2020-12" db="EMBL/GenBank/DDBJ databases">
        <authorList>
            <consortium name="Molecular Ecology Group"/>
        </authorList>
    </citation>
    <scope>NUCLEOTIDE SEQUENCE</scope>
    <source>
        <strain evidence="9">TBG_1078</strain>
    </source>
</reference>
<evidence type="ECO:0000256" key="8">
    <source>
        <dbReference type="ARBA" id="ARBA00025240"/>
    </source>
</evidence>
<dbReference type="AlphaFoldDB" id="A0A811ZGE0"/>
<dbReference type="PANTHER" id="PTHR28342:SF1">
    <property type="entry name" value="MONOOXYGENASE P33MONOX-RELATED"/>
    <property type="match status" value="1"/>
</dbReference>
<evidence type="ECO:0000256" key="1">
    <source>
        <dbReference type="ARBA" id="ARBA00004496"/>
    </source>
</evidence>
<comment type="subcellular location">
    <subcellularLocation>
        <location evidence="1">Cytoplasm</location>
    </subcellularLocation>
</comment>
<dbReference type="PANTHER" id="PTHR28342">
    <property type="entry name" value="MONOOXYGENASE P33MONOX-RELATED"/>
    <property type="match status" value="1"/>
</dbReference>
<gene>
    <name evidence="9" type="ORF">NYPRO_LOCUS20547</name>
</gene>
<evidence type="ECO:0000256" key="2">
    <source>
        <dbReference type="ARBA" id="ARBA00008758"/>
    </source>
</evidence>
<comment type="similarity">
    <text evidence="2">Belongs to the P33MONOX family.</text>
</comment>
<comment type="function">
    <text evidence="8">Potential NADPH-dependent oxidoreductase. May be involved in the regulation of neuronal survival, differentiation and axonal outgrowth.</text>
</comment>
<accession>A0A811ZGE0</accession>
<comment type="subunit">
    <text evidence="3">Interacts with NELFB, NOL12 and PRNP.</text>
</comment>
<sequence>MNKVPVMKARATHVIMNFLITDKKAGLRDAGFILQKGLPTKEIKYFQVAEAHCTLKLHKTQRLGYFWFCHSPSTMDFGNGDIDRNSSETWRAQRPFPMELSQTQATCMAEDPATFKPTKVDIPVIKGKK</sequence>
<keyword evidence="10" id="KW-1185">Reference proteome</keyword>
<protein>
    <recommendedName>
        <fullName evidence="4">Putative monooxygenase p33MONOX</fullName>
    </recommendedName>
</protein>
<keyword evidence="5" id="KW-0963">Cytoplasm</keyword>
<dbReference type="InterPro" id="IPR026759">
    <property type="entry name" value="P33MONOX"/>
</dbReference>
<dbReference type="Proteomes" id="UP000645828">
    <property type="component" value="Unassembled WGS sequence"/>
</dbReference>
<name>A0A811ZGE0_NYCPR</name>
<proteinExistence type="inferred from homology"/>
<evidence type="ECO:0000256" key="3">
    <source>
        <dbReference type="ARBA" id="ARBA00011791"/>
    </source>
</evidence>
<dbReference type="GO" id="GO:0016491">
    <property type="term" value="F:oxidoreductase activity"/>
    <property type="evidence" value="ECO:0007669"/>
    <property type="project" value="UniProtKB-KW"/>
</dbReference>
<evidence type="ECO:0000256" key="4">
    <source>
        <dbReference type="ARBA" id="ARBA00016432"/>
    </source>
</evidence>
<keyword evidence="7" id="KW-0560">Oxidoreductase</keyword>
<keyword evidence="6" id="KW-0521">NADP</keyword>
<organism evidence="9 10">
    <name type="scientific">Nyctereutes procyonoides</name>
    <name type="common">Raccoon dog</name>
    <name type="synonym">Canis procyonoides</name>
    <dbReference type="NCBI Taxonomy" id="34880"/>
    <lineage>
        <taxon>Eukaryota</taxon>
        <taxon>Metazoa</taxon>
        <taxon>Chordata</taxon>
        <taxon>Craniata</taxon>
        <taxon>Vertebrata</taxon>
        <taxon>Euteleostomi</taxon>
        <taxon>Mammalia</taxon>
        <taxon>Eutheria</taxon>
        <taxon>Laurasiatheria</taxon>
        <taxon>Carnivora</taxon>
        <taxon>Caniformia</taxon>
        <taxon>Canidae</taxon>
        <taxon>Nyctereutes</taxon>
    </lineage>
</organism>
<evidence type="ECO:0000313" key="9">
    <source>
        <dbReference type="EMBL" id="CAD7687754.1"/>
    </source>
</evidence>
<dbReference type="Pfam" id="PF15302">
    <property type="entry name" value="P33MONOX"/>
    <property type="match status" value="2"/>
</dbReference>